<dbReference type="AlphaFoldDB" id="K1VT51"/>
<feature type="region of interest" description="Disordered" evidence="1">
    <location>
        <begin position="65"/>
        <end position="114"/>
    </location>
</feature>
<feature type="compositionally biased region" description="Basic and acidic residues" evidence="1">
    <location>
        <begin position="65"/>
        <end position="75"/>
    </location>
</feature>
<dbReference type="EMBL" id="AMBO01000358">
    <property type="protein sequence ID" value="EKC99862.1"/>
    <property type="molecule type" value="Genomic_DNA"/>
</dbReference>
<protein>
    <submittedName>
        <fullName evidence="2">Uncharacterized protein</fullName>
    </submittedName>
</protein>
<feature type="compositionally biased region" description="Polar residues" evidence="1">
    <location>
        <begin position="76"/>
        <end position="87"/>
    </location>
</feature>
<gene>
    <name evidence="2" type="ORF">A1Q2_05827</name>
</gene>
<keyword evidence="3" id="KW-1185">Reference proteome</keyword>
<accession>K1VT51</accession>
<name>K1VT51_TRIAC</name>
<feature type="compositionally biased region" description="Polar residues" evidence="1">
    <location>
        <begin position="96"/>
        <end position="110"/>
    </location>
</feature>
<dbReference type="HOGENOM" id="CLU_526966_0_0_1"/>
<sequence length="517" mass="56513">MPRAPDMCDAQLYVLALARPALAPGMPGPHPGVWHRLSARRPKRANIPSRQPLDRTKTLHCLKRSQEARQGRASDRTLTWPGSQLRASANERIQGGSPQPRTHCTNSQAPDTEYDRIEGERGSLKLSHPSLMLDSPLTSRLSPLPHPLPRTDCRASAVQRNRERIPSEERTTLALDPAASLRRTTSIYPLANLAPSSHNTRPLRLTPWTLSSLFSFSSSFFTTNCSLCNMWASVLALLAVPAVSAQVIPTGPNGPTNPDHPEFIPVGETVNQGSLSRLISVNAIDDFCMYAPMEPGPDSTIGNHEHDLVAWCTKPRNGARLIPDGTIHAAQFIRTPAYVQVAGWWDGTKLNIPHGDNGGELDPHGATGDGNPVGGNVTTNIQGRQGDTFYEEWMMFISYDQFCARICTAEVNGVTVAKQCDHIYDLMGCQWVMAIDDDDYYNMNKFESCEGDIAAAPGVYGASTFYQGQHPTPSAPAFYPKKSNCHTWDTISNGVGGDMKVTASPTLFQNQKCPTGK</sequence>
<dbReference type="eggNOG" id="ENOG502QW31">
    <property type="taxonomic scope" value="Eukaryota"/>
</dbReference>
<dbReference type="Proteomes" id="UP000006757">
    <property type="component" value="Unassembled WGS sequence"/>
</dbReference>
<evidence type="ECO:0000313" key="3">
    <source>
        <dbReference type="Proteomes" id="UP000006757"/>
    </source>
</evidence>
<proteinExistence type="predicted"/>
<dbReference type="STRING" id="1220162.K1VT51"/>
<comment type="caution">
    <text evidence="2">The sequence shown here is derived from an EMBL/GenBank/DDBJ whole genome shotgun (WGS) entry which is preliminary data.</text>
</comment>
<organism evidence="2 3">
    <name type="scientific">Trichosporon asahii var. asahii (strain CBS 8904)</name>
    <name type="common">Yeast</name>
    <dbReference type="NCBI Taxonomy" id="1220162"/>
    <lineage>
        <taxon>Eukaryota</taxon>
        <taxon>Fungi</taxon>
        <taxon>Dikarya</taxon>
        <taxon>Basidiomycota</taxon>
        <taxon>Agaricomycotina</taxon>
        <taxon>Tremellomycetes</taxon>
        <taxon>Trichosporonales</taxon>
        <taxon>Trichosporonaceae</taxon>
        <taxon>Trichosporon</taxon>
    </lineage>
</organism>
<evidence type="ECO:0000313" key="2">
    <source>
        <dbReference type="EMBL" id="EKC99862.1"/>
    </source>
</evidence>
<dbReference type="InParanoid" id="K1VT51"/>
<evidence type="ECO:0000256" key="1">
    <source>
        <dbReference type="SAM" id="MobiDB-lite"/>
    </source>
</evidence>
<reference evidence="2 3" key="1">
    <citation type="journal article" date="2012" name="Eukaryot. Cell">
        <title>Genome sequence of the Trichosporon asahii environmental strain CBS 8904.</title>
        <authorList>
            <person name="Yang R.Y."/>
            <person name="Li H.T."/>
            <person name="Zhu H."/>
            <person name="Zhou G.P."/>
            <person name="Wang M."/>
            <person name="Wang L."/>
        </authorList>
    </citation>
    <scope>NUCLEOTIDE SEQUENCE [LARGE SCALE GENOMIC DNA]</scope>
    <source>
        <strain evidence="2 3">CBS 8904</strain>
    </source>
</reference>